<feature type="non-terminal residue" evidence="2">
    <location>
        <position position="122"/>
    </location>
</feature>
<evidence type="ECO:0000256" key="1">
    <source>
        <dbReference type="SAM" id="MobiDB-lite"/>
    </source>
</evidence>
<evidence type="ECO:0000313" key="2">
    <source>
        <dbReference type="EMBL" id="CAK9270313.1"/>
    </source>
</evidence>
<protein>
    <submittedName>
        <fullName evidence="2">Uncharacterized protein</fullName>
    </submittedName>
</protein>
<dbReference type="EMBL" id="OZ020098">
    <property type="protein sequence ID" value="CAK9270313.1"/>
    <property type="molecule type" value="Genomic_DNA"/>
</dbReference>
<sequence>MMSMKVMEAEDLRKNFMQTAEAMVRTGMKQDDIMNRRAVTGRKDMKEMAEDVRKSYMRATEAVVKDMKGGGQRLYQQEAMGRTGMERTEATTDAMMSMKAKEEEVVLTKVLEAEDDRKSAAN</sequence>
<gene>
    <name evidence="2" type="ORF">CSSPJE1EN1_LOCUS15791</name>
</gene>
<accession>A0ABP0WXF6</accession>
<organism evidence="2 3">
    <name type="scientific">Sphagnum jensenii</name>
    <dbReference type="NCBI Taxonomy" id="128206"/>
    <lineage>
        <taxon>Eukaryota</taxon>
        <taxon>Viridiplantae</taxon>
        <taxon>Streptophyta</taxon>
        <taxon>Embryophyta</taxon>
        <taxon>Bryophyta</taxon>
        <taxon>Sphagnophytina</taxon>
        <taxon>Sphagnopsida</taxon>
        <taxon>Sphagnales</taxon>
        <taxon>Sphagnaceae</taxon>
        <taxon>Sphagnum</taxon>
    </lineage>
</organism>
<keyword evidence="3" id="KW-1185">Reference proteome</keyword>
<proteinExistence type="predicted"/>
<name>A0ABP0WXF6_9BRYO</name>
<feature type="region of interest" description="Disordered" evidence="1">
    <location>
        <begin position="27"/>
        <end position="46"/>
    </location>
</feature>
<feature type="compositionally biased region" description="Basic and acidic residues" evidence="1">
    <location>
        <begin position="28"/>
        <end position="46"/>
    </location>
</feature>
<reference evidence="2" key="1">
    <citation type="submission" date="2024-02" db="EMBL/GenBank/DDBJ databases">
        <authorList>
            <consortium name="ELIXIR-Norway"/>
            <consortium name="Elixir Norway"/>
        </authorList>
    </citation>
    <scope>NUCLEOTIDE SEQUENCE</scope>
</reference>
<feature type="non-terminal residue" evidence="2">
    <location>
        <position position="1"/>
    </location>
</feature>
<dbReference type="Proteomes" id="UP001497444">
    <property type="component" value="Chromosome 3"/>
</dbReference>
<evidence type="ECO:0000313" key="3">
    <source>
        <dbReference type="Proteomes" id="UP001497444"/>
    </source>
</evidence>